<proteinExistence type="predicted"/>
<evidence type="ECO:0008006" key="5">
    <source>
        <dbReference type="Google" id="ProtNLM"/>
    </source>
</evidence>
<dbReference type="EMBL" id="JABUMX010000001">
    <property type="protein sequence ID" value="NTS29979.1"/>
    <property type="molecule type" value="Genomic_DNA"/>
</dbReference>
<sequence length="139" mass="15656">MSIRYLTLAAAAGLSAVFLSGCVETTGPYYGGYGGYGGYYGTTVYSGFYDGPGYNGYRYNPYRNDRYRYDRYRYDRSRYDRNGNDDRRHYSNSDNNRPNVNPPSNPRPSSNNDGGYGDQKIYLPRGGDAYMGGSGRSHQ</sequence>
<gene>
    <name evidence="3" type="ORF">HQ945_01815</name>
</gene>
<dbReference type="Proteomes" id="UP000550508">
    <property type="component" value="Unassembled WGS sequence"/>
</dbReference>
<reference evidence="3 4" key="1">
    <citation type="submission" date="2020-05" db="EMBL/GenBank/DDBJ databases">
        <authorList>
            <person name="Kim M.K."/>
        </authorList>
    </citation>
    <scope>NUCLEOTIDE SEQUENCE [LARGE SCALE GENOMIC DNA]</scope>
    <source>
        <strain evidence="3 4">BT25</strain>
    </source>
</reference>
<evidence type="ECO:0000313" key="4">
    <source>
        <dbReference type="Proteomes" id="UP000550508"/>
    </source>
</evidence>
<name>A0A849VMD7_9HYPH</name>
<comment type="caution">
    <text evidence="3">The sequence shown here is derived from an EMBL/GenBank/DDBJ whole genome shotgun (WGS) entry which is preliminary data.</text>
</comment>
<feature type="region of interest" description="Disordered" evidence="1">
    <location>
        <begin position="60"/>
        <end position="139"/>
    </location>
</feature>
<dbReference type="AlphaFoldDB" id="A0A849VMD7"/>
<feature type="chain" id="PRO_5033029519" description="Lipoprotein" evidence="2">
    <location>
        <begin position="22"/>
        <end position="139"/>
    </location>
</feature>
<dbReference type="RefSeq" id="WP_174207606.1">
    <property type="nucleotide sequence ID" value="NZ_JABUMX010000001.1"/>
</dbReference>
<feature type="signal peptide" evidence="2">
    <location>
        <begin position="1"/>
        <end position="21"/>
    </location>
</feature>
<keyword evidence="4" id="KW-1185">Reference proteome</keyword>
<accession>A0A849VMD7</accession>
<evidence type="ECO:0000313" key="3">
    <source>
        <dbReference type="EMBL" id="NTS29979.1"/>
    </source>
</evidence>
<organism evidence="3 4">
    <name type="scientific">Phyllobacterium pellucidum</name>
    <dbReference type="NCBI Taxonomy" id="2740464"/>
    <lineage>
        <taxon>Bacteria</taxon>
        <taxon>Pseudomonadati</taxon>
        <taxon>Pseudomonadota</taxon>
        <taxon>Alphaproteobacteria</taxon>
        <taxon>Hyphomicrobiales</taxon>
        <taxon>Phyllobacteriaceae</taxon>
        <taxon>Phyllobacterium</taxon>
    </lineage>
</organism>
<feature type="compositionally biased region" description="Basic and acidic residues" evidence="1">
    <location>
        <begin position="63"/>
        <end position="91"/>
    </location>
</feature>
<feature type="compositionally biased region" description="Gly residues" evidence="1">
    <location>
        <begin position="129"/>
        <end position="139"/>
    </location>
</feature>
<protein>
    <recommendedName>
        <fullName evidence="5">Lipoprotein</fullName>
    </recommendedName>
</protein>
<evidence type="ECO:0000256" key="2">
    <source>
        <dbReference type="SAM" id="SignalP"/>
    </source>
</evidence>
<keyword evidence="2" id="KW-0732">Signal</keyword>
<evidence type="ECO:0000256" key="1">
    <source>
        <dbReference type="SAM" id="MobiDB-lite"/>
    </source>
</evidence>
<dbReference type="PROSITE" id="PS51257">
    <property type="entry name" value="PROKAR_LIPOPROTEIN"/>
    <property type="match status" value="1"/>
</dbReference>